<accession>A0A2S5KS09</accession>
<comment type="caution">
    <text evidence="2">The sequence shown here is derived from an EMBL/GenBank/DDBJ whole genome shotgun (WGS) entry which is preliminary data.</text>
</comment>
<dbReference type="InterPro" id="IPR029063">
    <property type="entry name" value="SAM-dependent_MTases_sf"/>
</dbReference>
<dbReference type="Gene3D" id="3.40.50.150">
    <property type="entry name" value="Vaccinia Virus protein VP39"/>
    <property type="match status" value="1"/>
</dbReference>
<reference evidence="2 3" key="1">
    <citation type="submission" date="2018-02" db="EMBL/GenBank/DDBJ databases">
        <title>novel marine gammaproteobacteria from coastal saline agro ecosystem.</title>
        <authorList>
            <person name="Krishnan R."/>
            <person name="Ramesh Kumar N."/>
        </authorList>
    </citation>
    <scope>NUCLEOTIDE SEQUENCE [LARGE SCALE GENOMIC DNA]</scope>
    <source>
        <strain evidence="2 3">228</strain>
    </source>
</reference>
<evidence type="ECO:0000313" key="2">
    <source>
        <dbReference type="EMBL" id="PPC77309.1"/>
    </source>
</evidence>
<sequence length="245" mass="27632">MKLASVIDESAYKPSLKKWRNWLDSPAGQQLLAAEQQALDRIMPGLFGYHLLSQSVAGSRQLAQQSTIRHIMHSLPSARGELPFGGLVMRPDELPFAENSLDVIVLHHVLDFARQPHQVLREAIRALIPSGHLVVVGYNPAGLTRLRRWPALSKSRLNDWLTLLSCRVEHRQGHFVHRFNGPVLNYCQHGLADWFGVFSVTVACKEVSSMIPIRPSWRVRPLLPMPVARPSMRNPKAMRNPKGDN</sequence>
<evidence type="ECO:0000313" key="3">
    <source>
        <dbReference type="Proteomes" id="UP000238196"/>
    </source>
</evidence>
<organism evidence="2 3">
    <name type="scientific">Proteobacteria bacterium 228</name>
    <dbReference type="NCBI Taxonomy" id="2083153"/>
    <lineage>
        <taxon>Bacteria</taxon>
        <taxon>Pseudomonadati</taxon>
        <taxon>Pseudomonadota</taxon>
    </lineage>
</organism>
<name>A0A2S5KS09_9PROT</name>
<evidence type="ECO:0000259" key="1">
    <source>
        <dbReference type="Pfam" id="PF08241"/>
    </source>
</evidence>
<dbReference type="Proteomes" id="UP000238196">
    <property type="component" value="Unassembled WGS sequence"/>
</dbReference>
<dbReference type="GO" id="GO:0008757">
    <property type="term" value="F:S-adenosylmethionine-dependent methyltransferase activity"/>
    <property type="evidence" value="ECO:0007669"/>
    <property type="project" value="InterPro"/>
</dbReference>
<feature type="domain" description="Methyltransferase type 11" evidence="1">
    <location>
        <begin position="87"/>
        <end position="135"/>
    </location>
</feature>
<dbReference type="SUPFAM" id="SSF53335">
    <property type="entry name" value="S-adenosyl-L-methionine-dependent methyltransferases"/>
    <property type="match status" value="1"/>
</dbReference>
<dbReference type="Pfam" id="PF08241">
    <property type="entry name" value="Methyltransf_11"/>
    <property type="match status" value="1"/>
</dbReference>
<gene>
    <name evidence="2" type="ORF">C4K68_10570</name>
</gene>
<dbReference type="InterPro" id="IPR013216">
    <property type="entry name" value="Methyltransf_11"/>
</dbReference>
<proteinExistence type="predicted"/>
<dbReference type="EMBL" id="PRLP01000034">
    <property type="protein sequence ID" value="PPC77309.1"/>
    <property type="molecule type" value="Genomic_DNA"/>
</dbReference>
<dbReference type="AlphaFoldDB" id="A0A2S5KS09"/>
<protein>
    <recommendedName>
        <fullName evidence="1">Methyltransferase type 11 domain-containing protein</fullName>
    </recommendedName>
</protein>